<dbReference type="SUPFAM" id="SSF102829">
    <property type="entry name" value="Cell division protein ZapA-like"/>
    <property type="match status" value="1"/>
</dbReference>
<evidence type="ECO:0000256" key="1">
    <source>
        <dbReference type="SAM" id="MobiDB-lite"/>
    </source>
</evidence>
<dbReference type="RefSeq" id="WP_313794116.1">
    <property type="nucleotide sequence ID" value="NZ_CP102453.1"/>
</dbReference>
<evidence type="ECO:0000313" key="3">
    <source>
        <dbReference type="Proteomes" id="UP001315967"/>
    </source>
</evidence>
<gene>
    <name evidence="2" type="primary">zapA</name>
    <name evidence="2" type="ORF">NRE15_02905</name>
</gene>
<dbReference type="EMBL" id="CP102453">
    <property type="protein sequence ID" value="UUX34616.1"/>
    <property type="molecule type" value="Genomic_DNA"/>
</dbReference>
<keyword evidence="3" id="KW-1185">Reference proteome</keyword>
<dbReference type="Gene3D" id="6.10.250.790">
    <property type="match status" value="1"/>
</dbReference>
<feature type="region of interest" description="Disordered" evidence="1">
    <location>
        <begin position="86"/>
        <end position="129"/>
    </location>
</feature>
<sequence>MDEKRRFKAEIAGKQYTIVGNRSAEHLNTVVDIVNQQLEQLGELDDNLNYADRSILMAINAISDQLVKECRIVELEKENAALKEQLSRQATVKQHNVRSKQNYTSKQSTRKPEQTPHQNNTVNNQPSNS</sequence>
<evidence type="ECO:0000313" key="2">
    <source>
        <dbReference type="EMBL" id="UUX34616.1"/>
    </source>
</evidence>
<dbReference type="InterPro" id="IPR036192">
    <property type="entry name" value="Cell_div_ZapA-like_sf"/>
</dbReference>
<protein>
    <submittedName>
        <fullName evidence="2">Cell division protein ZapA</fullName>
    </submittedName>
</protein>
<proteinExistence type="predicted"/>
<keyword evidence="2" id="KW-0132">Cell division</keyword>
<name>A0ABY5P7A2_9LACT</name>
<keyword evidence="2" id="KW-0131">Cell cycle</keyword>
<dbReference type="InterPro" id="IPR053712">
    <property type="entry name" value="Bac_CellDiv_Activator"/>
</dbReference>
<feature type="compositionally biased region" description="Polar residues" evidence="1">
    <location>
        <begin position="115"/>
        <end position="129"/>
    </location>
</feature>
<dbReference type="InterPro" id="IPR007838">
    <property type="entry name" value="Cell_div_ZapA-like"/>
</dbReference>
<dbReference type="Pfam" id="PF05164">
    <property type="entry name" value="ZapA"/>
    <property type="match status" value="1"/>
</dbReference>
<reference evidence="2 3" key="1">
    <citation type="submission" date="2022-08" db="EMBL/GenBank/DDBJ databases">
        <title>Aerococcaceae sp. nov isolated from spoiled eye mask.</title>
        <authorList>
            <person name="Zhou G."/>
            <person name="Xie X.-B."/>
            <person name="Shi Q.-S."/>
            <person name="Wang Y.-S."/>
            <person name="Wen X."/>
            <person name="Peng H."/>
            <person name="Yang X.-J."/>
            <person name="Tao H.-B."/>
            <person name="Huang X.-M."/>
        </authorList>
    </citation>
    <scope>NUCLEOTIDE SEQUENCE [LARGE SCALE GENOMIC DNA]</scope>
    <source>
        <strain evidence="3">DM20194951</strain>
    </source>
</reference>
<feature type="compositionally biased region" description="Polar residues" evidence="1">
    <location>
        <begin position="87"/>
        <end position="107"/>
    </location>
</feature>
<organism evidence="2 3">
    <name type="scientific">Fundicoccus culcitae</name>
    <dbReference type="NCBI Taxonomy" id="2969821"/>
    <lineage>
        <taxon>Bacteria</taxon>
        <taxon>Bacillati</taxon>
        <taxon>Bacillota</taxon>
        <taxon>Bacilli</taxon>
        <taxon>Lactobacillales</taxon>
        <taxon>Aerococcaceae</taxon>
        <taxon>Fundicoccus</taxon>
    </lineage>
</organism>
<dbReference type="Proteomes" id="UP001315967">
    <property type="component" value="Chromosome"/>
</dbReference>
<dbReference type="GO" id="GO:0051301">
    <property type="term" value="P:cell division"/>
    <property type="evidence" value="ECO:0007669"/>
    <property type="project" value="UniProtKB-KW"/>
</dbReference>
<accession>A0ABY5P7A2</accession>